<keyword evidence="2" id="KW-1185">Reference proteome</keyword>
<organism evidence="1 2">
    <name type="scientific">Deinococcus humi</name>
    <dbReference type="NCBI Taxonomy" id="662880"/>
    <lineage>
        <taxon>Bacteria</taxon>
        <taxon>Thermotogati</taxon>
        <taxon>Deinococcota</taxon>
        <taxon>Deinococci</taxon>
        <taxon>Deinococcales</taxon>
        <taxon>Deinococcaceae</taxon>
        <taxon>Deinococcus</taxon>
    </lineage>
</organism>
<accession>A0A7W8NG71</accession>
<comment type="caution">
    <text evidence="1">The sequence shown here is derived from an EMBL/GenBank/DDBJ whole genome shotgun (WGS) entry which is preliminary data.</text>
</comment>
<dbReference type="Proteomes" id="UP000552709">
    <property type="component" value="Unassembled WGS sequence"/>
</dbReference>
<dbReference type="RefSeq" id="WP_184135023.1">
    <property type="nucleotide sequence ID" value="NZ_JACHFL010000011.1"/>
</dbReference>
<gene>
    <name evidence="1" type="ORF">HNQ08_003628</name>
</gene>
<evidence type="ECO:0000313" key="2">
    <source>
        <dbReference type="Proteomes" id="UP000552709"/>
    </source>
</evidence>
<reference evidence="1 2" key="1">
    <citation type="submission" date="2020-08" db="EMBL/GenBank/DDBJ databases">
        <title>Genomic Encyclopedia of Type Strains, Phase IV (KMG-IV): sequencing the most valuable type-strain genomes for metagenomic binning, comparative biology and taxonomic classification.</title>
        <authorList>
            <person name="Goeker M."/>
        </authorList>
    </citation>
    <scope>NUCLEOTIDE SEQUENCE [LARGE SCALE GENOMIC DNA]</scope>
    <source>
        <strain evidence="1 2">DSM 27939</strain>
    </source>
</reference>
<sequence>MSTKQHQNDSASWWEEPGQLADLVDKRLQQVYALAKGAGVRRTSLQTVLMRLHTEGDQHWAPDSSEARVQRAIDELRLPPVAILVNSWVHYLELTDGELQALREGVREGVVLALLDLQVGPVREALLHQAKVEGWMVRDMRRAVLRAPNTAKSRQFLRECLLE</sequence>
<dbReference type="EMBL" id="JACHFL010000011">
    <property type="protein sequence ID" value="MBB5364515.1"/>
    <property type="molecule type" value="Genomic_DNA"/>
</dbReference>
<protein>
    <submittedName>
        <fullName evidence="1">Uncharacterized protein</fullName>
    </submittedName>
</protein>
<proteinExistence type="predicted"/>
<name>A0A7W8NG71_9DEIO</name>
<dbReference type="AlphaFoldDB" id="A0A7W8NG71"/>
<evidence type="ECO:0000313" key="1">
    <source>
        <dbReference type="EMBL" id="MBB5364515.1"/>
    </source>
</evidence>